<keyword evidence="3" id="KW-1185">Reference proteome</keyword>
<evidence type="ECO:0000259" key="1">
    <source>
        <dbReference type="Pfam" id="PF01717"/>
    </source>
</evidence>
<dbReference type="Gene3D" id="3.20.20.210">
    <property type="match status" value="1"/>
</dbReference>
<comment type="caution">
    <text evidence="2">The sequence shown here is derived from an EMBL/GenBank/DDBJ whole genome shotgun (WGS) entry which is preliminary data.</text>
</comment>
<dbReference type="SUPFAM" id="SSF51726">
    <property type="entry name" value="UROD/MetE-like"/>
    <property type="match status" value="1"/>
</dbReference>
<reference evidence="2 3" key="1">
    <citation type="submission" date="2023-07" db="EMBL/GenBank/DDBJ databases">
        <title>Sequencing the genomes of 1000 actinobacteria strains.</title>
        <authorList>
            <person name="Klenk H.-P."/>
        </authorList>
    </citation>
    <scope>NUCLEOTIDE SEQUENCE [LARGE SCALE GENOMIC DNA]</scope>
    <source>
        <strain evidence="2 3">GD13</strain>
    </source>
</reference>
<dbReference type="Proteomes" id="UP001240447">
    <property type="component" value="Unassembled WGS sequence"/>
</dbReference>
<organism evidence="2 3">
    <name type="scientific">Nocardioides massiliensis</name>
    <dbReference type="NCBI Taxonomy" id="1325935"/>
    <lineage>
        <taxon>Bacteria</taxon>
        <taxon>Bacillati</taxon>
        <taxon>Actinomycetota</taxon>
        <taxon>Actinomycetes</taxon>
        <taxon>Propionibacteriales</taxon>
        <taxon>Nocardioidaceae</taxon>
        <taxon>Nocardioides</taxon>
    </lineage>
</organism>
<dbReference type="EMBL" id="JAUSQM010000001">
    <property type="protein sequence ID" value="MDP9823771.1"/>
    <property type="molecule type" value="Genomic_DNA"/>
</dbReference>
<dbReference type="RefSeq" id="WP_068119163.1">
    <property type="nucleotide sequence ID" value="NZ_CCXJ01000170.1"/>
</dbReference>
<evidence type="ECO:0000313" key="3">
    <source>
        <dbReference type="Proteomes" id="UP001240447"/>
    </source>
</evidence>
<dbReference type="InterPro" id="IPR002629">
    <property type="entry name" value="Met_Synth_C/arc"/>
</dbReference>
<gene>
    <name evidence="2" type="ORF">J2S59_003580</name>
</gene>
<protein>
    <submittedName>
        <fullName evidence="2">Methionine synthase II (Cobalamin-independent)</fullName>
    </submittedName>
</protein>
<feature type="domain" description="Cobalamin-independent methionine synthase MetE C-terminal/archaeal" evidence="1">
    <location>
        <begin position="136"/>
        <end position="328"/>
    </location>
</feature>
<accession>A0ABT9NTY4</accession>
<dbReference type="InterPro" id="IPR038071">
    <property type="entry name" value="UROD/MetE-like_sf"/>
</dbReference>
<sequence length="331" mass="33989">MAAASGIGSHPGEDERAYAEALRVVVGELSDGHVPYLPEVPGRGPHATMTGRATAVWAELGADLQPVGWRLTGGGTGVDQRRARSLLGQDLDRLEEATQGYAGRLKVQVCGPWTLAATVERPRGDRVLGDHGARRDLAAALAEGIGAHVADLRRRVPAAEVVVQVDEPALPAVLAAQVPTASGFSRHRRVDPPEASAALELVLGAITAAGAEPWVHSCAADVPVDLLVGAGARGVLVDLDVLAPTAYDRLARTLEDGGTVGLGVVPGVGSGAPQPGQLIERVLRFTEMLGLDPEEVGSGLLLTPACGLAGRPGEEAAGVLRACREAAADLP</sequence>
<proteinExistence type="predicted"/>
<dbReference type="Pfam" id="PF01717">
    <property type="entry name" value="Meth_synt_2"/>
    <property type="match status" value="1"/>
</dbReference>
<name>A0ABT9NTY4_9ACTN</name>
<evidence type="ECO:0000313" key="2">
    <source>
        <dbReference type="EMBL" id="MDP9823771.1"/>
    </source>
</evidence>